<protein>
    <recommendedName>
        <fullName evidence="3">Transmembrane protein</fullName>
    </recommendedName>
</protein>
<keyword evidence="1" id="KW-0472">Membrane</keyword>
<evidence type="ECO:0000313" key="2">
    <source>
        <dbReference type="EMBL" id="QBK90757.1"/>
    </source>
</evidence>
<gene>
    <name evidence="2" type="ORF">LCPAC201_00580</name>
</gene>
<reference evidence="2" key="1">
    <citation type="journal article" date="2019" name="MBio">
        <title>Virus Genomes from Deep Sea Sediments Expand the Ocean Megavirome and Support Independent Origins of Viral Gigantism.</title>
        <authorList>
            <person name="Backstrom D."/>
            <person name="Yutin N."/>
            <person name="Jorgensen S.L."/>
            <person name="Dharamshi J."/>
            <person name="Homa F."/>
            <person name="Zaremba-Niedwiedzka K."/>
            <person name="Spang A."/>
            <person name="Wolf Y.I."/>
            <person name="Koonin E.V."/>
            <person name="Ettema T.J."/>
        </authorList>
    </citation>
    <scope>NUCLEOTIDE SEQUENCE</scope>
</reference>
<evidence type="ECO:0008006" key="3">
    <source>
        <dbReference type="Google" id="ProtNLM"/>
    </source>
</evidence>
<keyword evidence="1" id="KW-0812">Transmembrane</keyword>
<dbReference type="EMBL" id="MK500498">
    <property type="protein sequence ID" value="QBK90757.1"/>
    <property type="molecule type" value="Genomic_DNA"/>
</dbReference>
<evidence type="ECO:0000256" key="1">
    <source>
        <dbReference type="SAM" id="Phobius"/>
    </source>
</evidence>
<proteinExistence type="predicted"/>
<name>A0A481Z4P6_9VIRU</name>
<feature type="transmembrane region" description="Helical" evidence="1">
    <location>
        <begin position="46"/>
        <end position="69"/>
    </location>
</feature>
<accession>A0A481Z4P6</accession>
<organism evidence="2">
    <name type="scientific">Pithovirus LCPAC201</name>
    <dbReference type="NCBI Taxonomy" id="2506591"/>
    <lineage>
        <taxon>Viruses</taxon>
        <taxon>Pithoviruses</taxon>
    </lineage>
</organism>
<keyword evidence="1" id="KW-1133">Transmembrane helix</keyword>
<sequence length="623" mass="68381">MTEQVLVHLSSGPTTGYLASPQEWTPATNLEGDGWTTRKISHPSYVWGWIIIVVLIILLIIFIIFSSFWEDKNGLGQYGPPILGQCNGTNACTDPGMRVVSRVCIPNPSTGKGCLLPSGDKAGTQSYQTLISMEPCQTHCVTSVWKEVTPADEPCLLLGRDTLSSIQGGSISVDFLETFTSQCVPAGSFGTKLRRFRCVNNDDTGTNGCTNLKLEKMLGPTSQLGPKLTLSTLNVGDEVALDLSCEDFKMNICGEWLWTVPPPPDQPEELPSGTRVQECIFDTNLIPVPDCVVESNPDNRDSRWDNLREGYQIFPLSCIFGDNDKIFGVTPAPMAPAVSQCMKLTPPDCTDQGIVPEQIRNGNIPTTRAQDQPNTLLCAGTLNDGQNPTCYRPCRRFQDQFPRIGNGEFDPILGKLISIRWPGEGFLSLQHIPSSEKNVQPFEDTMSNPDDPLFDVKAMEINFGRKKSGCSQPATEFSTTLLWSLGPRSYNSGVLNAQMMGLIGGSYLGWMGVKENNLLWQQAYNYYQGPGITSDNPKAIIFQIRVTSPFNPNPPPGFVTGTIGTIGLSIRDQLGQTIVVIGADGTRFNLNNIQAIVYDPETLNSDCRNDRGPLNCNLLYRRN</sequence>